<name>A0A2U3D7S6_SULT2</name>
<dbReference type="PANTHER" id="PTHR14359:SF6">
    <property type="entry name" value="PHOSPHOPANTOTHENOYLCYSTEINE DECARBOXYLASE"/>
    <property type="match status" value="1"/>
</dbReference>
<feature type="binding site" evidence="3">
    <location>
        <position position="322"/>
    </location>
    <ligand>
        <name>CTP</name>
        <dbReference type="ChEBI" id="CHEBI:37563"/>
    </ligand>
</feature>
<dbReference type="UniPathway" id="UPA00241">
    <property type="reaction ID" value="UER00353"/>
</dbReference>
<evidence type="ECO:0000259" key="6">
    <source>
        <dbReference type="Pfam" id="PF04127"/>
    </source>
</evidence>
<comment type="catalytic activity">
    <reaction evidence="3 4">
        <text>(R)-4'-phosphopantothenate + L-cysteine + CTP = N-[(R)-4-phosphopantothenoyl]-L-cysteine + CMP + diphosphate + H(+)</text>
        <dbReference type="Rhea" id="RHEA:19397"/>
        <dbReference type="ChEBI" id="CHEBI:10986"/>
        <dbReference type="ChEBI" id="CHEBI:15378"/>
        <dbReference type="ChEBI" id="CHEBI:33019"/>
        <dbReference type="ChEBI" id="CHEBI:35235"/>
        <dbReference type="ChEBI" id="CHEBI:37563"/>
        <dbReference type="ChEBI" id="CHEBI:59458"/>
        <dbReference type="ChEBI" id="CHEBI:60377"/>
        <dbReference type="EC" id="6.3.2.5"/>
    </reaction>
</comment>
<comment type="caution">
    <text evidence="3">Lacks conserved residue(s) required for the propagation of feature annotation.</text>
</comment>
<dbReference type="GO" id="GO:0015937">
    <property type="term" value="P:coenzyme A biosynthetic process"/>
    <property type="evidence" value="ECO:0007669"/>
    <property type="project" value="UniProtKB-UniRule"/>
</dbReference>
<feature type="active site" description="Proton donor" evidence="3">
    <location>
        <position position="156"/>
    </location>
</feature>
<dbReference type="NCBIfam" id="TIGR00521">
    <property type="entry name" value="coaBC_dfp"/>
    <property type="match status" value="1"/>
</dbReference>
<evidence type="ECO:0000313" key="7">
    <source>
        <dbReference type="EMBL" id="PWI57334.1"/>
    </source>
</evidence>
<feature type="region of interest" description="Phosphopantothenate--cysteine ligase" evidence="3">
    <location>
        <begin position="188"/>
        <end position="414"/>
    </location>
</feature>
<dbReference type="Pfam" id="PF02441">
    <property type="entry name" value="Flavoprotein"/>
    <property type="match status" value="1"/>
</dbReference>
<dbReference type="EC" id="4.1.1.36" evidence="3"/>
<gene>
    <name evidence="3" type="primary">coaBC</name>
    <name evidence="7" type="ORF">BM613_09035</name>
</gene>
<evidence type="ECO:0000256" key="4">
    <source>
        <dbReference type="RuleBase" id="RU364078"/>
    </source>
</evidence>
<dbReference type="SUPFAM" id="SSF102645">
    <property type="entry name" value="CoaB-like"/>
    <property type="match status" value="1"/>
</dbReference>
<feature type="binding site" evidence="3">
    <location>
        <position position="340"/>
    </location>
    <ligand>
        <name>CTP</name>
        <dbReference type="ChEBI" id="CHEBI:37563"/>
    </ligand>
</feature>
<reference evidence="7 8" key="1">
    <citation type="submission" date="2016-11" db="EMBL/GenBank/DDBJ databases">
        <title>Comparative genomics of Acidibacillus ferroxidans species.</title>
        <authorList>
            <person name="Oliveira G."/>
            <person name="Nunes G."/>
            <person name="Oliveira R."/>
            <person name="Araujo F."/>
            <person name="Salim A."/>
            <person name="Scholte L."/>
            <person name="Morais D."/>
            <person name="Nancucheo I."/>
            <person name="Johnson D.B."/>
            <person name="Grail B."/>
            <person name="Bittencourt J."/>
            <person name="Valadares R."/>
        </authorList>
    </citation>
    <scope>NUCLEOTIDE SEQUENCE [LARGE SCALE GENOMIC DNA]</scope>
    <source>
        <strain evidence="7 8">Y002</strain>
    </source>
</reference>
<evidence type="ECO:0000313" key="8">
    <source>
        <dbReference type="Proteomes" id="UP000245380"/>
    </source>
</evidence>
<dbReference type="InterPro" id="IPR036551">
    <property type="entry name" value="Flavin_trans-like"/>
</dbReference>
<evidence type="ECO:0000256" key="3">
    <source>
        <dbReference type="HAMAP-Rule" id="MF_02225"/>
    </source>
</evidence>
<comment type="similarity">
    <text evidence="3 4">In the N-terminal section; belongs to the HFCD (homo-oligomeric flavin containing Cys decarboxylase) superfamily.</text>
</comment>
<dbReference type="InterPro" id="IPR035929">
    <property type="entry name" value="CoaB-like_sf"/>
</dbReference>
<keyword evidence="1 3" id="KW-0210">Decarboxylase</keyword>
<feature type="binding site" evidence="3">
    <location>
        <position position="336"/>
    </location>
    <ligand>
        <name>CTP</name>
        <dbReference type="ChEBI" id="CHEBI:37563"/>
    </ligand>
</feature>
<comment type="function">
    <text evidence="4">Catalyzes two steps in the biosynthesis of coenzyme A. In the first step cysteine is conjugated to 4'-phosphopantothenate to form 4-phosphopantothenoylcysteine, in the latter compound is decarboxylated to form 4'-phosphopantotheine.</text>
</comment>
<organism evidence="7 8">
    <name type="scientific">Sulfoacidibacillus thermotolerans</name>
    <name type="common">Acidibacillus sulfuroxidans</name>
    <dbReference type="NCBI Taxonomy" id="1765684"/>
    <lineage>
        <taxon>Bacteria</taxon>
        <taxon>Bacillati</taxon>
        <taxon>Bacillota</taxon>
        <taxon>Bacilli</taxon>
        <taxon>Bacillales</taxon>
        <taxon>Alicyclobacillaceae</taxon>
        <taxon>Sulfoacidibacillus</taxon>
    </lineage>
</organism>
<comment type="caution">
    <text evidence="7">The sequence shown here is derived from an EMBL/GenBank/DDBJ whole genome shotgun (WGS) entry which is preliminary data.</text>
</comment>
<keyword evidence="8" id="KW-1185">Reference proteome</keyword>
<feature type="binding site" evidence="3">
    <location>
        <begin position="303"/>
        <end position="306"/>
    </location>
    <ligand>
        <name>CTP</name>
        <dbReference type="ChEBI" id="CHEBI:37563"/>
    </ligand>
</feature>
<dbReference type="Gene3D" id="3.40.50.1950">
    <property type="entry name" value="Flavin prenyltransferase-like"/>
    <property type="match status" value="1"/>
</dbReference>
<evidence type="ECO:0000256" key="2">
    <source>
        <dbReference type="ARBA" id="ARBA00023239"/>
    </source>
</evidence>
<comment type="function">
    <text evidence="3">Catalyzes two sequential steps in the biosynthesis of coenzyme A. In the first step cysteine is conjugated to 4'-phosphopantothenate to form 4-phosphopantothenoylcysteine. In the second step the latter compound is decarboxylated to form 4'-phosphopantotheine.</text>
</comment>
<keyword evidence="3" id="KW-0511">Multifunctional enzyme</keyword>
<dbReference type="InterPro" id="IPR003382">
    <property type="entry name" value="Flavoprotein"/>
</dbReference>
<dbReference type="GO" id="GO:0015941">
    <property type="term" value="P:pantothenate catabolic process"/>
    <property type="evidence" value="ECO:0007669"/>
    <property type="project" value="InterPro"/>
</dbReference>
<dbReference type="InterPro" id="IPR007085">
    <property type="entry name" value="DNA/pantothenate-metab_flavo_C"/>
</dbReference>
<accession>A0A2U3D7S6</accession>
<evidence type="ECO:0000256" key="1">
    <source>
        <dbReference type="ARBA" id="ARBA00022793"/>
    </source>
</evidence>
<dbReference type="PANTHER" id="PTHR14359">
    <property type="entry name" value="HOMO-OLIGOMERIC FLAVIN CONTAINING CYS DECARBOXYLASE FAMILY"/>
    <property type="match status" value="1"/>
</dbReference>
<dbReference type="GO" id="GO:0004632">
    <property type="term" value="F:phosphopantothenate--cysteine ligase activity"/>
    <property type="evidence" value="ECO:0007669"/>
    <property type="project" value="UniProtKB-UniRule"/>
</dbReference>
<dbReference type="RefSeq" id="WP_109430863.1">
    <property type="nucleotide sequence ID" value="NZ_MPDK01000014.1"/>
</dbReference>
<comment type="similarity">
    <text evidence="3 4">In the C-terminal section; belongs to the PPC synthetase family.</text>
</comment>
<feature type="domain" description="Flavoprotein" evidence="5">
    <location>
        <begin position="4"/>
        <end position="162"/>
    </location>
</feature>
<proteinExistence type="inferred from homology"/>
<dbReference type="EC" id="6.3.2.5" evidence="3"/>
<protein>
    <recommendedName>
        <fullName evidence="3">Coenzyme A biosynthesis bifunctional protein CoaBC</fullName>
    </recommendedName>
    <alternativeName>
        <fullName evidence="3">DNA/pantothenate metabolism flavoprotein</fullName>
    </alternativeName>
    <alternativeName>
        <fullName evidence="3">Phosphopantothenoylcysteine synthetase/decarboxylase</fullName>
        <shortName evidence="3">PPCS-PPCDC</shortName>
    </alternativeName>
    <domain>
        <recommendedName>
            <fullName evidence="3">Phosphopantothenoylcysteine decarboxylase</fullName>
            <shortName evidence="3">PPC decarboxylase</shortName>
            <shortName evidence="3">PPC-DC</shortName>
            <ecNumber evidence="3">4.1.1.36</ecNumber>
        </recommendedName>
        <alternativeName>
            <fullName evidence="3">CoaC</fullName>
        </alternativeName>
    </domain>
    <domain>
        <recommendedName>
            <fullName evidence="3">Phosphopantothenate--cysteine ligase</fullName>
            <ecNumber evidence="3">6.3.2.5</ecNumber>
        </recommendedName>
        <alternativeName>
            <fullName evidence="3">CoaB</fullName>
        </alternativeName>
        <alternativeName>
            <fullName evidence="3">Phosphopantothenoylcysteine synthetase</fullName>
            <shortName evidence="3">PPC synthetase</shortName>
            <shortName evidence="3">PPC-S</shortName>
        </alternativeName>
    </domain>
</protein>
<dbReference type="GO" id="GO:0010181">
    <property type="term" value="F:FMN binding"/>
    <property type="evidence" value="ECO:0007669"/>
    <property type="project" value="UniProtKB-UniRule"/>
</dbReference>
<feature type="region of interest" description="Phosphopantothenoylcysteine decarboxylase" evidence="3">
    <location>
        <begin position="1"/>
        <end position="187"/>
    </location>
</feature>
<dbReference type="Proteomes" id="UP000245380">
    <property type="component" value="Unassembled WGS sequence"/>
</dbReference>
<dbReference type="OrthoDB" id="9802554at2"/>
<comment type="pathway">
    <text evidence="3 4">Cofactor biosynthesis; coenzyme A biosynthesis; CoA from (R)-pantothenate: step 3/5.</text>
</comment>
<comment type="catalytic activity">
    <reaction evidence="3 4">
        <text>N-[(R)-4-phosphopantothenoyl]-L-cysteine + H(+) = (R)-4'-phosphopantetheine + CO2</text>
        <dbReference type="Rhea" id="RHEA:16793"/>
        <dbReference type="ChEBI" id="CHEBI:15378"/>
        <dbReference type="ChEBI" id="CHEBI:16526"/>
        <dbReference type="ChEBI" id="CHEBI:59458"/>
        <dbReference type="ChEBI" id="CHEBI:61723"/>
        <dbReference type="EC" id="4.1.1.36"/>
    </reaction>
</comment>
<dbReference type="Gene3D" id="3.40.50.10300">
    <property type="entry name" value="CoaB-like"/>
    <property type="match status" value="1"/>
</dbReference>
<keyword evidence="3 4" id="KW-0285">Flavoprotein</keyword>
<comment type="cofactor">
    <cofactor evidence="3">
        <name>Mg(2+)</name>
        <dbReference type="ChEBI" id="CHEBI:18420"/>
    </cofactor>
</comment>
<dbReference type="EMBL" id="MPDK01000014">
    <property type="protein sequence ID" value="PWI57334.1"/>
    <property type="molecule type" value="Genomic_DNA"/>
</dbReference>
<comment type="pathway">
    <text evidence="3 4">Cofactor biosynthesis; coenzyme A biosynthesis; CoA from (R)-pantothenate: step 2/5.</text>
</comment>
<keyword evidence="3 4" id="KW-0436">Ligase</keyword>
<keyword evidence="2 3" id="KW-0456">Lyase</keyword>
<dbReference type="GO" id="GO:0071513">
    <property type="term" value="C:phosphopantothenoylcysteine decarboxylase complex"/>
    <property type="evidence" value="ECO:0007669"/>
    <property type="project" value="TreeGrafter"/>
</dbReference>
<keyword evidence="3" id="KW-0479">Metal-binding</keyword>
<dbReference type="GO" id="GO:0046872">
    <property type="term" value="F:metal ion binding"/>
    <property type="evidence" value="ECO:0007669"/>
    <property type="project" value="UniProtKB-KW"/>
</dbReference>
<feature type="binding site" evidence="3">
    <location>
        <position position="276"/>
    </location>
    <ligand>
        <name>CTP</name>
        <dbReference type="ChEBI" id="CHEBI:37563"/>
    </ligand>
</feature>
<sequence>MEGKRIVLGITGGIAAYKAAILASALTKRGAQVTTVMTRGATQFITPLTLQSLTRQPVYVDVFEERNPARITHIELADEADVIVVAPATADAIARIAHGFGDDMLTALLLATRAPVVVAPAMNVHMYENRIVKKNIELLVEAGYKIAEPGVGPLACGYNGKGRLMEPDELLEYIEMVLTDKPLLGEHVLVTAGPTRERIDPVRYLTNDSTGTMGYALAQMAWRMGAQVTLISGPVDKPPLMGVERIFVTSAAEMYNAVMSHLPMSTIVIKAAAVADYRPEFESDKKLKKQDDALLHLTLAQNPDILKAIKERRNAACFVVGFAAETHNPDYYARKKLEEKGLDLLVLNDVLEPGAGFGTTTNRVSLYYPDGSVQQLPLAPKLDVARDILLAIAEQKKGKVIRNREHSQSEDASL</sequence>
<dbReference type="InterPro" id="IPR005252">
    <property type="entry name" value="CoaBC"/>
</dbReference>
<feature type="domain" description="DNA/pantothenate metabolism flavoprotein C-terminal" evidence="6">
    <location>
        <begin position="184"/>
        <end position="394"/>
    </location>
</feature>
<dbReference type="Pfam" id="PF04127">
    <property type="entry name" value="DFP"/>
    <property type="match status" value="1"/>
</dbReference>
<evidence type="ECO:0000259" key="5">
    <source>
        <dbReference type="Pfam" id="PF02441"/>
    </source>
</evidence>
<comment type="cofactor">
    <cofactor evidence="3">
        <name>FMN</name>
        <dbReference type="ChEBI" id="CHEBI:58210"/>
    </cofactor>
    <text evidence="3">Binds 1 FMN per subunit.</text>
</comment>
<dbReference type="SUPFAM" id="SSF52507">
    <property type="entry name" value="Homo-oligomeric flavin-containing Cys decarboxylases, HFCD"/>
    <property type="match status" value="1"/>
</dbReference>
<dbReference type="GO" id="GO:0004633">
    <property type="term" value="F:phosphopantothenoylcysteine decarboxylase activity"/>
    <property type="evidence" value="ECO:0007669"/>
    <property type="project" value="UniProtKB-UniRule"/>
</dbReference>
<keyword evidence="3 4" id="KW-0288">FMN</keyword>
<feature type="binding site" evidence="3">
    <location>
        <position position="286"/>
    </location>
    <ligand>
        <name>CTP</name>
        <dbReference type="ChEBI" id="CHEBI:37563"/>
    </ligand>
</feature>
<dbReference type="HAMAP" id="MF_02225">
    <property type="entry name" value="CoaBC"/>
    <property type="match status" value="1"/>
</dbReference>
<keyword evidence="3" id="KW-0460">Magnesium</keyword>
<dbReference type="AlphaFoldDB" id="A0A2U3D7S6"/>